<accession>A0ABR3PFQ7</accession>
<evidence type="ECO:0000313" key="2">
    <source>
        <dbReference type="EMBL" id="KAL1304867.1"/>
    </source>
</evidence>
<dbReference type="Proteomes" id="UP001562354">
    <property type="component" value="Unassembled WGS sequence"/>
</dbReference>
<dbReference type="GeneID" id="95977491"/>
<sequence>MPLELRPLRPADLPAYNRIKLHAFSIPNEGLMPMFHPNGYTPADATHDMRSTLSKISDPTTADDSRKPYPRFMIVVDTDLAPLEGDVSIPLLKEKYPNIPPEVIQDIEVSEGEQSKKTASGGRPIGISAWEFYPKPRTPEDLAAEDAQNAAEPLAPTTDSKFMAAFFGTISRVRRDNLGGNPHAHLQVLAVDPDHHRRGVGAMCLDWGFVEADRLGIPVYLESSRLGRPLYLHKGFQELHKLDFDARAASGGKGFDAPHSIMFRPVTTKQA</sequence>
<organism evidence="2 3">
    <name type="scientific">Neodothiora populina</name>
    <dbReference type="NCBI Taxonomy" id="2781224"/>
    <lineage>
        <taxon>Eukaryota</taxon>
        <taxon>Fungi</taxon>
        <taxon>Dikarya</taxon>
        <taxon>Ascomycota</taxon>
        <taxon>Pezizomycotina</taxon>
        <taxon>Dothideomycetes</taxon>
        <taxon>Dothideomycetidae</taxon>
        <taxon>Dothideales</taxon>
        <taxon>Dothioraceae</taxon>
        <taxon>Neodothiora</taxon>
    </lineage>
</organism>
<dbReference type="PANTHER" id="PTHR42791">
    <property type="entry name" value="GNAT FAMILY ACETYLTRANSFERASE"/>
    <property type="match status" value="1"/>
</dbReference>
<protein>
    <recommendedName>
        <fullName evidence="1">N-acetyltransferase domain-containing protein</fullName>
    </recommendedName>
</protein>
<evidence type="ECO:0000313" key="3">
    <source>
        <dbReference type="Proteomes" id="UP001562354"/>
    </source>
</evidence>
<comment type="caution">
    <text evidence="2">The sequence shown here is derived from an EMBL/GenBank/DDBJ whole genome shotgun (WGS) entry which is preliminary data.</text>
</comment>
<gene>
    <name evidence="2" type="ORF">AAFC00_003791</name>
</gene>
<keyword evidence="3" id="KW-1185">Reference proteome</keyword>
<dbReference type="PANTHER" id="PTHR42791:SF14">
    <property type="entry name" value="N-ACETYLTRANSFERASE DOMAIN-CONTAINING PROTEIN"/>
    <property type="match status" value="1"/>
</dbReference>
<name>A0ABR3PFQ7_9PEZI</name>
<proteinExistence type="predicted"/>
<dbReference type="InterPro" id="IPR016181">
    <property type="entry name" value="Acyl_CoA_acyltransferase"/>
</dbReference>
<dbReference type="InterPro" id="IPR052523">
    <property type="entry name" value="Trichothecene_AcTrans"/>
</dbReference>
<feature type="domain" description="N-acetyltransferase" evidence="1">
    <location>
        <begin position="166"/>
        <end position="222"/>
    </location>
</feature>
<dbReference type="Gene3D" id="3.40.630.30">
    <property type="match status" value="1"/>
</dbReference>
<dbReference type="CDD" id="cd04301">
    <property type="entry name" value="NAT_SF"/>
    <property type="match status" value="1"/>
</dbReference>
<dbReference type="InterPro" id="IPR000182">
    <property type="entry name" value="GNAT_dom"/>
</dbReference>
<evidence type="ECO:0000259" key="1">
    <source>
        <dbReference type="Pfam" id="PF00583"/>
    </source>
</evidence>
<dbReference type="Pfam" id="PF00583">
    <property type="entry name" value="Acetyltransf_1"/>
    <property type="match status" value="1"/>
</dbReference>
<dbReference type="SUPFAM" id="SSF55729">
    <property type="entry name" value="Acyl-CoA N-acyltransferases (Nat)"/>
    <property type="match status" value="1"/>
</dbReference>
<dbReference type="RefSeq" id="XP_069201141.1">
    <property type="nucleotide sequence ID" value="XM_069343314.1"/>
</dbReference>
<dbReference type="EMBL" id="JBFMKM010000008">
    <property type="protein sequence ID" value="KAL1304867.1"/>
    <property type="molecule type" value="Genomic_DNA"/>
</dbReference>
<reference evidence="2 3" key="1">
    <citation type="submission" date="2024-07" db="EMBL/GenBank/DDBJ databases">
        <title>Draft sequence of the Neodothiora populina.</title>
        <authorList>
            <person name="Drown D.D."/>
            <person name="Schuette U.S."/>
            <person name="Buechlein A.B."/>
            <person name="Rusch D.R."/>
            <person name="Winton L.W."/>
            <person name="Adams G.A."/>
        </authorList>
    </citation>
    <scope>NUCLEOTIDE SEQUENCE [LARGE SCALE GENOMIC DNA]</scope>
    <source>
        <strain evidence="2 3">CPC 39397</strain>
    </source>
</reference>